<keyword evidence="12" id="KW-1185">Reference proteome</keyword>
<evidence type="ECO:0000259" key="9">
    <source>
        <dbReference type="Pfam" id="PF16555"/>
    </source>
</evidence>
<evidence type="ECO:0000313" key="12">
    <source>
        <dbReference type="Proteomes" id="UP000293036"/>
    </source>
</evidence>
<evidence type="ECO:0000259" key="8">
    <source>
        <dbReference type="Pfam" id="PF00746"/>
    </source>
</evidence>
<feature type="chain" id="PRO_5020491152" evidence="7">
    <location>
        <begin position="34"/>
        <end position="527"/>
    </location>
</feature>
<dbReference type="InterPro" id="IPR032364">
    <property type="entry name" value="GramPos_pilinD1_N"/>
</dbReference>
<dbReference type="InterPro" id="IPR041033">
    <property type="entry name" value="SpaA_PFL_dom_1"/>
</dbReference>
<dbReference type="NCBIfam" id="TIGR01167">
    <property type="entry name" value="LPXTG_anchor"/>
    <property type="match status" value="1"/>
</dbReference>
<evidence type="ECO:0000256" key="3">
    <source>
        <dbReference type="ARBA" id="ARBA00022729"/>
    </source>
</evidence>
<evidence type="ECO:0000256" key="2">
    <source>
        <dbReference type="ARBA" id="ARBA00022525"/>
    </source>
</evidence>
<dbReference type="InterPro" id="IPR048052">
    <property type="entry name" value="FM1-like"/>
</dbReference>
<organism evidence="11 12">
    <name type="scientific">Arcanobacterium bovis</name>
    <dbReference type="NCBI Taxonomy" id="2529275"/>
    <lineage>
        <taxon>Bacteria</taxon>
        <taxon>Bacillati</taxon>
        <taxon>Actinomycetota</taxon>
        <taxon>Actinomycetes</taxon>
        <taxon>Actinomycetales</taxon>
        <taxon>Actinomycetaceae</taxon>
        <taxon>Arcanobacterium</taxon>
    </lineage>
</organism>
<feature type="domain" description="Gram-positive cocci surface proteins LPxTG" evidence="8">
    <location>
        <begin position="485"/>
        <end position="519"/>
    </location>
</feature>
<dbReference type="GO" id="GO:0005975">
    <property type="term" value="P:carbohydrate metabolic process"/>
    <property type="evidence" value="ECO:0007669"/>
    <property type="project" value="UniProtKB-ARBA"/>
</dbReference>
<keyword evidence="6" id="KW-0812">Transmembrane</keyword>
<dbReference type="InterPro" id="IPR019931">
    <property type="entry name" value="LPXTG_anchor"/>
</dbReference>
<dbReference type="RefSeq" id="WP_131279218.1">
    <property type="nucleotide sequence ID" value="NZ_JBHSLR010000009.1"/>
</dbReference>
<proteinExistence type="predicted"/>
<feature type="signal peptide" evidence="7">
    <location>
        <begin position="1"/>
        <end position="33"/>
    </location>
</feature>
<keyword evidence="3 7" id="KW-0732">Signal</keyword>
<sequence>MKMNFKARLAAVLGIVAVGAASLVGVSTAEANAANIQNARTIFAQPTDTTSATTTTAAIDNSRNGTSSLTIHKYAADSANPAQGQPGTGAQIGDPSTLGKPLQGVQFRVTRVDSKSGTPIDLATNAGWDAIRELNGMPVATAVSTVKAAPYVLGSSSVVTTDVQGVASLANQNFGLYLVEEIAPGNNNITAPVQPFLVTLPLGNGTSWNYDVHVYPKNTLGKEITKVVSEPVATANGPQVTWTIDSPIPASASYNKAQVVDQLDPRLTYVDGTVQVAVIDAGGTRNALSAGDFTANISGQTLTVDLTSSGLSKMVSGGRLVIDFGTIVSGAGAIPNTATSYINNSAFELSPTDPNNPDNPNPSVPVVFMGTLKIVKVDAKNNALALSGAQFGIYPSDFDAANNTNAIGTYTTDAQGNIVAILYIGQSDINGNTPASRTFFVKELQAPVGYVLDPTVRSIILDTTNTVNQPVVLNITNEQEFIPGLPLTGSQGTVLMIVVGTLLVASGVGFAMYGKRRKTAANAQPEE</sequence>
<dbReference type="Gene3D" id="2.60.40.740">
    <property type="match status" value="1"/>
</dbReference>
<dbReference type="Gene3D" id="2.60.40.10">
    <property type="entry name" value="Immunoglobulins"/>
    <property type="match status" value="2"/>
</dbReference>
<dbReference type="OrthoDB" id="3199332at2"/>
<dbReference type="AlphaFoldDB" id="A0A4Q9V273"/>
<gene>
    <name evidence="11" type="ORF">EZJ44_00960</name>
</gene>
<keyword evidence="2" id="KW-0964">Secreted</keyword>
<feature type="domain" description="SpaA-like prealbumin fold" evidence="10">
    <location>
        <begin position="370"/>
        <end position="466"/>
    </location>
</feature>
<feature type="domain" description="Gram-positive pilin subunit D1 N-terminal" evidence="9">
    <location>
        <begin position="66"/>
        <end position="219"/>
    </location>
</feature>
<evidence type="ECO:0000256" key="5">
    <source>
        <dbReference type="SAM" id="MobiDB-lite"/>
    </source>
</evidence>
<dbReference type="NCBIfam" id="TIGR04226">
    <property type="entry name" value="RrgB_K2N_iso_D2"/>
    <property type="match status" value="1"/>
</dbReference>
<dbReference type="EMBL" id="SJDT01000001">
    <property type="protein sequence ID" value="TBW23739.1"/>
    <property type="molecule type" value="Genomic_DNA"/>
</dbReference>
<evidence type="ECO:0000256" key="1">
    <source>
        <dbReference type="ARBA" id="ARBA00022512"/>
    </source>
</evidence>
<feature type="region of interest" description="Disordered" evidence="5">
    <location>
        <begin position="78"/>
        <end position="98"/>
    </location>
</feature>
<dbReference type="Pfam" id="PF16555">
    <property type="entry name" value="GramPos_pilinD1"/>
    <property type="match status" value="1"/>
</dbReference>
<name>A0A4Q9V273_9ACTO</name>
<dbReference type="NCBIfam" id="NF033902">
    <property type="entry name" value="iso_D2_wall_anc"/>
    <property type="match status" value="1"/>
</dbReference>
<feature type="transmembrane region" description="Helical" evidence="6">
    <location>
        <begin position="494"/>
        <end position="513"/>
    </location>
</feature>
<evidence type="ECO:0000256" key="4">
    <source>
        <dbReference type="ARBA" id="ARBA00023088"/>
    </source>
</evidence>
<dbReference type="InterPro" id="IPR013783">
    <property type="entry name" value="Ig-like_fold"/>
</dbReference>
<dbReference type="Proteomes" id="UP000293036">
    <property type="component" value="Unassembled WGS sequence"/>
</dbReference>
<keyword evidence="6" id="KW-1133">Transmembrane helix</keyword>
<dbReference type="Pfam" id="PF00746">
    <property type="entry name" value="Gram_pos_anchor"/>
    <property type="match status" value="1"/>
</dbReference>
<dbReference type="InterPro" id="IPR026466">
    <property type="entry name" value="Fim_isopep_form_D2_dom"/>
</dbReference>
<evidence type="ECO:0000256" key="6">
    <source>
        <dbReference type="SAM" id="Phobius"/>
    </source>
</evidence>
<evidence type="ECO:0000256" key="7">
    <source>
        <dbReference type="SAM" id="SignalP"/>
    </source>
</evidence>
<keyword evidence="1" id="KW-0134">Cell wall</keyword>
<keyword evidence="6" id="KW-0472">Membrane</keyword>
<evidence type="ECO:0000313" key="11">
    <source>
        <dbReference type="EMBL" id="TBW23739.1"/>
    </source>
</evidence>
<reference evidence="11 12" key="1">
    <citation type="submission" date="2019-02" db="EMBL/GenBank/DDBJ databases">
        <title>Arcanobacterium bovis sp. nov., isolated from the milk of a cow with mastitis.</title>
        <authorList>
            <person name="Sammra O."/>
            <person name="Foster G."/>
            <person name="Hassan A."/>
            <person name="Alssahen M."/>
            <person name="Laemmler C."/>
            <person name="Borowiak M."/>
            <person name="Malorny B."/>
            <person name="Abdulmawjood A."/>
        </authorList>
    </citation>
    <scope>NUCLEOTIDE SEQUENCE [LARGE SCALE GENOMIC DNA]</scope>
    <source>
        <strain evidence="11 12">C605018/01/1</strain>
    </source>
</reference>
<dbReference type="Pfam" id="PF17802">
    <property type="entry name" value="SpaA"/>
    <property type="match status" value="1"/>
</dbReference>
<protein>
    <submittedName>
        <fullName evidence="11">Isopeptide-forming domain-containing fimbrial protein</fullName>
    </submittedName>
</protein>
<evidence type="ECO:0000259" key="10">
    <source>
        <dbReference type="Pfam" id="PF17802"/>
    </source>
</evidence>
<keyword evidence="4" id="KW-0572">Peptidoglycan-anchor</keyword>
<comment type="caution">
    <text evidence="11">The sequence shown here is derived from an EMBL/GenBank/DDBJ whole genome shotgun (WGS) entry which is preliminary data.</text>
</comment>
<accession>A0A4Q9V273</accession>